<gene>
    <name evidence="3" type="ORF">E5259_08645</name>
</gene>
<dbReference type="Proteomes" id="UP000515789">
    <property type="component" value="Chromosome"/>
</dbReference>
<reference evidence="3 4" key="1">
    <citation type="submission" date="2019-04" db="EMBL/GenBank/DDBJ databases">
        <authorList>
            <person name="Schori C."/>
            <person name="Ahrens C."/>
        </authorList>
    </citation>
    <scope>NUCLEOTIDE SEQUENCE [LARGE SCALE GENOMIC DNA]</scope>
    <source>
        <strain evidence="3 4">DSM 2950</strain>
    </source>
</reference>
<dbReference type="EMBL" id="CP039126">
    <property type="protein sequence ID" value="QMW77652.1"/>
    <property type="molecule type" value="Genomic_DNA"/>
</dbReference>
<feature type="coiled-coil region" evidence="1">
    <location>
        <begin position="58"/>
        <end position="111"/>
    </location>
</feature>
<keyword evidence="1" id="KW-0175">Coiled coil</keyword>
<sequence>MNMDLKELLGDELYAQVDAKIAEVNGADDRKENPVKFVDLSEGAYVSKEKYTGLKTEADGYKKQLTEANTTIESYKEMDIEGIKKSADEWKQKYETDTAALNQQIETQKRTFAAEKYLDGQKIKSPLARKSILSDFMAQNLEFKDGTFVGAEDYMKKMKEQYPDDFESEQKEEPPQKKTWVRGTSGTYKPGVVDSEESYLKQKYGNNKYYRGK</sequence>
<accession>A0A7G5MSQ9</accession>
<evidence type="ECO:0008006" key="5">
    <source>
        <dbReference type="Google" id="ProtNLM"/>
    </source>
</evidence>
<protein>
    <recommendedName>
        <fullName evidence="5">Scaffolding protein</fullName>
    </recommendedName>
</protein>
<organism evidence="3 4">
    <name type="scientific">Blautia producta</name>
    <dbReference type="NCBI Taxonomy" id="33035"/>
    <lineage>
        <taxon>Bacteria</taxon>
        <taxon>Bacillati</taxon>
        <taxon>Bacillota</taxon>
        <taxon>Clostridia</taxon>
        <taxon>Lachnospirales</taxon>
        <taxon>Lachnospiraceae</taxon>
        <taxon>Blautia</taxon>
    </lineage>
</organism>
<dbReference type="RefSeq" id="WP_018598233.1">
    <property type="nucleotide sequence ID" value="NZ_CABLBP010000009.1"/>
</dbReference>
<evidence type="ECO:0000256" key="1">
    <source>
        <dbReference type="SAM" id="Coils"/>
    </source>
</evidence>
<proteinExistence type="predicted"/>
<evidence type="ECO:0000313" key="4">
    <source>
        <dbReference type="Proteomes" id="UP000515789"/>
    </source>
</evidence>
<evidence type="ECO:0000256" key="2">
    <source>
        <dbReference type="SAM" id="MobiDB-lite"/>
    </source>
</evidence>
<dbReference type="AlphaFoldDB" id="A0A7G5MSQ9"/>
<dbReference type="Pfam" id="PF06810">
    <property type="entry name" value="Phage_scaffold"/>
    <property type="match status" value="1"/>
</dbReference>
<dbReference type="GeneID" id="75055712"/>
<evidence type="ECO:0000313" key="3">
    <source>
        <dbReference type="EMBL" id="QMW77652.1"/>
    </source>
</evidence>
<name>A0A7G5MSQ9_9FIRM</name>
<dbReference type="InterPro" id="IPR009636">
    <property type="entry name" value="SCAF"/>
</dbReference>
<feature type="region of interest" description="Disordered" evidence="2">
    <location>
        <begin position="162"/>
        <end position="185"/>
    </location>
</feature>
<feature type="compositionally biased region" description="Basic and acidic residues" evidence="2">
    <location>
        <begin position="162"/>
        <end position="176"/>
    </location>
</feature>